<feature type="signal peptide" evidence="1">
    <location>
        <begin position="1"/>
        <end position="28"/>
    </location>
</feature>
<sequence>MTTRGATPMTILKAAICFALLSPIGALAGTPHPKLPKNASAAIAAAHRAAAHRDLQSLRRLMVQEFVWSFGGDGDADQAIQSWRTSPSKLRMLARLTAHACGYVDKNLIQCPTHAGIGYRAGFSKTDQGWRMVYFVAGD</sequence>
<evidence type="ECO:0000256" key="1">
    <source>
        <dbReference type="SAM" id="SignalP"/>
    </source>
</evidence>
<dbReference type="EMBL" id="MDEK01000010">
    <property type="protein sequence ID" value="PPU82125.1"/>
    <property type="molecule type" value="Genomic_DNA"/>
</dbReference>
<dbReference type="Proteomes" id="UP000247346">
    <property type="component" value="Unassembled WGS sequence"/>
</dbReference>
<proteinExistence type="predicted"/>
<evidence type="ECO:0000313" key="3">
    <source>
        <dbReference type="Proteomes" id="UP000247346"/>
    </source>
</evidence>
<feature type="chain" id="PRO_5015201895" description="SCP domain-containing protein" evidence="1">
    <location>
        <begin position="29"/>
        <end position="139"/>
    </location>
</feature>
<name>A0A2P5Z3B6_9XANT</name>
<reference evidence="2 3" key="1">
    <citation type="submission" date="2016-08" db="EMBL/GenBank/DDBJ databases">
        <authorList>
            <person name="Seilhamer J.J."/>
        </authorList>
    </citation>
    <scope>NUCLEOTIDE SEQUENCE [LARGE SCALE GENOMIC DNA]</scope>
    <source>
        <strain evidence="2 3">CFBP4641</strain>
    </source>
</reference>
<dbReference type="InterPro" id="IPR032710">
    <property type="entry name" value="NTF2-like_dom_sf"/>
</dbReference>
<keyword evidence="1" id="KW-0732">Signal</keyword>
<evidence type="ECO:0008006" key="4">
    <source>
        <dbReference type="Google" id="ProtNLM"/>
    </source>
</evidence>
<dbReference type="AlphaFoldDB" id="A0A2P5Z3B6"/>
<comment type="caution">
    <text evidence="2">The sequence shown here is derived from an EMBL/GenBank/DDBJ whole genome shotgun (WGS) entry which is preliminary data.</text>
</comment>
<accession>A0A2P5Z3B6</accession>
<protein>
    <recommendedName>
        <fullName evidence="4">SCP domain-containing protein</fullName>
    </recommendedName>
</protein>
<dbReference type="SUPFAM" id="SSF54427">
    <property type="entry name" value="NTF2-like"/>
    <property type="match status" value="1"/>
</dbReference>
<evidence type="ECO:0000313" key="2">
    <source>
        <dbReference type="EMBL" id="PPU82125.1"/>
    </source>
</evidence>
<organism evidence="2 3">
    <name type="scientific">Xanthomonas sacchari</name>
    <dbReference type="NCBI Taxonomy" id="56458"/>
    <lineage>
        <taxon>Bacteria</taxon>
        <taxon>Pseudomonadati</taxon>
        <taxon>Pseudomonadota</taxon>
        <taxon>Gammaproteobacteria</taxon>
        <taxon>Lysobacterales</taxon>
        <taxon>Lysobacteraceae</taxon>
        <taxon>Xanthomonas</taxon>
    </lineage>
</organism>
<gene>
    <name evidence="2" type="ORF">XsacCFBP4641_12470</name>
</gene>